<evidence type="ECO:0000259" key="1">
    <source>
        <dbReference type="Pfam" id="PF01636"/>
    </source>
</evidence>
<evidence type="ECO:0000313" key="2">
    <source>
        <dbReference type="EMBL" id="KAJ5205208.1"/>
    </source>
</evidence>
<accession>A0A9W9MPQ8</accession>
<sequence length="276" mass="31661">MNPYITNPDNIPPSDLYADLPFYGRYLPKPDDFRIDVQHINSQSTGSLEYWASVVDLCNEAVRIYPADEGGRDVFALGRVIIKSSHLHRAEYTEIDYSYADANEVQAIAIAKNVLKDVKVPDIYFNGKIKDRQVLVQERLPGVALAIAWPYLSQHQKESFKQQARAILQQLHSIKPDGQIRSYIVPDPGILTNGRIQRLEYDILFSDTNTDPDINFMHNDLNISNYIVDDDKIVGLIDWEMAGFFGWNTAKEVHRKARPYDDPVWKDLYDQDALDN</sequence>
<dbReference type="Pfam" id="PF01636">
    <property type="entry name" value="APH"/>
    <property type="match status" value="1"/>
</dbReference>
<dbReference type="OrthoDB" id="8300194at2759"/>
<protein>
    <submittedName>
        <fullName evidence="2">Aminoglycoside phosphotransferase</fullName>
    </submittedName>
</protein>
<reference evidence="2" key="2">
    <citation type="journal article" date="2023" name="IMA Fungus">
        <title>Comparative genomic study of the Penicillium genus elucidates a diverse pangenome and 15 lateral gene transfer events.</title>
        <authorList>
            <person name="Petersen C."/>
            <person name="Sorensen T."/>
            <person name="Nielsen M.R."/>
            <person name="Sondergaard T.E."/>
            <person name="Sorensen J.L."/>
            <person name="Fitzpatrick D.A."/>
            <person name="Frisvad J.C."/>
            <person name="Nielsen K.L."/>
        </authorList>
    </citation>
    <scope>NUCLEOTIDE SEQUENCE</scope>
    <source>
        <strain evidence="2">IBT 16849</strain>
    </source>
</reference>
<reference evidence="2" key="1">
    <citation type="submission" date="2022-11" db="EMBL/GenBank/DDBJ databases">
        <authorList>
            <person name="Petersen C."/>
        </authorList>
    </citation>
    <scope>NUCLEOTIDE SEQUENCE</scope>
    <source>
        <strain evidence="2">IBT 16849</strain>
    </source>
</reference>
<evidence type="ECO:0000313" key="3">
    <source>
        <dbReference type="Proteomes" id="UP001150879"/>
    </source>
</evidence>
<dbReference type="PANTHER" id="PTHR21310">
    <property type="entry name" value="AMINOGLYCOSIDE PHOSPHOTRANSFERASE-RELATED-RELATED"/>
    <property type="match status" value="1"/>
</dbReference>
<dbReference type="InterPro" id="IPR002575">
    <property type="entry name" value="Aminoglycoside_PTrfase"/>
</dbReference>
<comment type="caution">
    <text evidence="2">The sequence shown here is derived from an EMBL/GenBank/DDBJ whole genome shotgun (WGS) entry which is preliminary data.</text>
</comment>
<feature type="domain" description="Aminoglycoside phosphotransferase" evidence="1">
    <location>
        <begin position="104"/>
        <end position="243"/>
    </location>
</feature>
<dbReference type="SUPFAM" id="SSF56112">
    <property type="entry name" value="Protein kinase-like (PK-like)"/>
    <property type="match status" value="1"/>
</dbReference>
<dbReference type="InterPro" id="IPR051678">
    <property type="entry name" value="AGP_Transferase"/>
</dbReference>
<gene>
    <name evidence="2" type="ORF">N7472_001656</name>
</gene>
<keyword evidence="3" id="KW-1185">Reference proteome</keyword>
<dbReference type="EMBL" id="JAPQKP010000002">
    <property type="protein sequence ID" value="KAJ5205208.1"/>
    <property type="molecule type" value="Genomic_DNA"/>
</dbReference>
<dbReference type="PANTHER" id="PTHR21310:SF55">
    <property type="entry name" value="AMINOGLYCOSIDE PHOSPHOTRANSFERASE DOMAIN-CONTAINING PROTEIN"/>
    <property type="match status" value="1"/>
</dbReference>
<dbReference type="AlphaFoldDB" id="A0A9W9MPQ8"/>
<dbReference type="Gene3D" id="3.90.1200.10">
    <property type="match status" value="1"/>
</dbReference>
<proteinExistence type="predicted"/>
<dbReference type="InterPro" id="IPR011009">
    <property type="entry name" value="Kinase-like_dom_sf"/>
</dbReference>
<organism evidence="2 3">
    <name type="scientific">Penicillium cf. griseofulvum</name>
    <dbReference type="NCBI Taxonomy" id="2972120"/>
    <lineage>
        <taxon>Eukaryota</taxon>
        <taxon>Fungi</taxon>
        <taxon>Dikarya</taxon>
        <taxon>Ascomycota</taxon>
        <taxon>Pezizomycotina</taxon>
        <taxon>Eurotiomycetes</taxon>
        <taxon>Eurotiomycetidae</taxon>
        <taxon>Eurotiales</taxon>
        <taxon>Aspergillaceae</taxon>
        <taxon>Penicillium</taxon>
    </lineage>
</organism>
<name>A0A9W9MPQ8_9EURO</name>
<dbReference type="Proteomes" id="UP001150879">
    <property type="component" value="Unassembled WGS sequence"/>
</dbReference>